<keyword evidence="2" id="KW-1185">Reference proteome</keyword>
<dbReference type="Proteomes" id="UP000018888">
    <property type="component" value="Unassembled WGS sequence"/>
</dbReference>
<dbReference type="EMBL" id="AUPC02000457">
    <property type="protein sequence ID" value="POG59325.1"/>
    <property type="molecule type" value="Genomic_DNA"/>
</dbReference>
<accession>A0A2P4P1P5</accession>
<sequence length="65" mass="6819">MRLTGLCRVSVTSPRTRHTSLPMITSTTSPSVGIISAPPKGTGSSTQLVAAHAVIFIARIVGWMI</sequence>
<proteinExistence type="predicted"/>
<name>A0A2P4P1P5_RHIID</name>
<protein>
    <submittedName>
        <fullName evidence="1">Uncharacterized protein</fullName>
    </submittedName>
</protein>
<reference evidence="1 2" key="1">
    <citation type="journal article" date="2013" name="Proc. Natl. Acad. Sci. U.S.A.">
        <title>Genome of an arbuscular mycorrhizal fungus provides insight into the oldest plant symbiosis.</title>
        <authorList>
            <person name="Tisserant E."/>
            <person name="Malbreil M."/>
            <person name="Kuo A."/>
            <person name="Kohler A."/>
            <person name="Symeonidi A."/>
            <person name="Balestrini R."/>
            <person name="Charron P."/>
            <person name="Duensing N."/>
            <person name="Frei Dit Frey N."/>
            <person name="Gianinazzi-Pearson V."/>
            <person name="Gilbert L.B."/>
            <person name="Handa Y."/>
            <person name="Herr J.R."/>
            <person name="Hijri M."/>
            <person name="Koul R."/>
            <person name="Kawaguchi M."/>
            <person name="Krajinski F."/>
            <person name="Lammers P.J."/>
            <person name="Masclaux F.G."/>
            <person name="Murat C."/>
            <person name="Morin E."/>
            <person name="Ndikumana S."/>
            <person name="Pagni M."/>
            <person name="Petitpierre D."/>
            <person name="Requena N."/>
            <person name="Rosikiewicz P."/>
            <person name="Riley R."/>
            <person name="Saito K."/>
            <person name="San Clemente H."/>
            <person name="Shapiro H."/>
            <person name="van Tuinen D."/>
            <person name="Becard G."/>
            <person name="Bonfante P."/>
            <person name="Paszkowski U."/>
            <person name="Shachar-Hill Y.Y."/>
            <person name="Tuskan G.A."/>
            <person name="Young P.W."/>
            <person name="Sanders I.R."/>
            <person name="Henrissat B."/>
            <person name="Rensing S.A."/>
            <person name="Grigoriev I.V."/>
            <person name="Corradi N."/>
            <person name="Roux C."/>
            <person name="Martin F."/>
        </authorList>
    </citation>
    <scope>NUCLEOTIDE SEQUENCE [LARGE SCALE GENOMIC DNA]</scope>
    <source>
        <strain evidence="1 2">DAOM 197198</strain>
    </source>
</reference>
<organism evidence="1 2">
    <name type="scientific">Rhizophagus irregularis (strain DAOM 181602 / DAOM 197198 / MUCL 43194)</name>
    <name type="common">Arbuscular mycorrhizal fungus</name>
    <name type="synonym">Glomus intraradices</name>
    <dbReference type="NCBI Taxonomy" id="747089"/>
    <lineage>
        <taxon>Eukaryota</taxon>
        <taxon>Fungi</taxon>
        <taxon>Fungi incertae sedis</taxon>
        <taxon>Mucoromycota</taxon>
        <taxon>Glomeromycotina</taxon>
        <taxon>Glomeromycetes</taxon>
        <taxon>Glomerales</taxon>
        <taxon>Glomeraceae</taxon>
        <taxon>Rhizophagus</taxon>
    </lineage>
</organism>
<evidence type="ECO:0000313" key="1">
    <source>
        <dbReference type="EMBL" id="POG59325.1"/>
    </source>
</evidence>
<reference evidence="1 2" key="2">
    <citation type="journal article" date="2018" name="New Phytol.">
        <title>High intraspecific genome diversity in the model arbuscular mycorrhizal symbiont Rhizophagus irregularis.</title>
        <authorList>
            <person name="Chen E.C.H."/>
            <person name="Morin E."/>
            <person name="Beaudet D."/>
            <person name="Noel J."/>
            <person name="Yildirir G."/>
            <person name="Ndikumana S."/>
            <person name="Charron P."/>
            <person name="St-Onge C."/>
            <person name="Giorgi J."/>
            <person name="Kruger M."/>
            <person name="Marton T."/>
            <person name="Ropars J."/>
            <person name="Grigoriev I.V."/>
            <person name="Hainaut M."/>
            <person name="Henrissat B."/>
            <person name="Roux C."/>
            <person name="Martin F."/>
            <person name="Corradi N."/>
        </authorList>
    </citation>
    <scope>NUCLEOTIDE SEQUENCE [LARGE SCALE GENOMIC DNA]</scope>
    <source>
        <strain evidence="1 2">DAOM 197198</strain>
    </source>
</reference>
<evidence type="ECO:0000313" key="2">
    <source>
        <dbReference type="Proteomes" id="UP000018888"/>
    </source>
</evidence>
<comment type="caution">
    <text evidence="1">The sequence shown here is derived from an EMBL/GenBank/DDBJ whole genome shotgun (WGS) entry which is preliminary data.</text>
</comment>
<gene>
    <name evidence="1" type="ORF">GLOIN_2v1722944</name>
</gene>
<dbReference type="AlphaFoldDB" id="A0A2P4P1P5"/>